<dbReference type="CDD" id="cd03784">
    <property type="entry name" value="GT1_Gtf-like"/>
    <property type="match status" value="1"/>
</dbReference>
<evidence type="ECO:0000313" key="7">
    <source>
        <dbReference type="Proteomes" id="UP001180754"/>
    </source>
</evidence>
<evidence type="ECO:0000259" key="4">
    <source>
        <dbReference type="Pfam" id="PF06722"/>
    </source>
</evidence>
<gene>
    <name evidence="6" type="ORF">RND15_32880</name>
</gene>
<dbReference type="InterPro" id="IPR050426">
    <property type="entry name" value="Glycosyltransferase_28"/>
</dbReference>
<dbReference type="PANTHER" id="PTHR48050:SF13">
    <property type="entry name" value="STEROL 3-BETA-GLUCOSYLTRANSFERASE UGT80A2"/>
    <property type="match status" value="1"/>
</dbReference>
<reference evidence="6" key="1">
    <citation type="submission" date="2024-05" db="EMBL/GenBank/DDBJ databases">
        <title>30 novel species of actinomycetes from the DSMZ collection.</title>
        <authorList>
            <person name="Nouioui I."/>
        </authorList>
    </citation>
    <scope>NUCLEOTIDE SEQUENCE</scope>
    <source>
        <strain evidence="6">DSM 41529</strain>
    </source>
</reference>
<proteinExistence type="inferred from homology"/>
<keyword evidence="3" id="KW-0808">Transferase</keyword>
<sequence length="388" mass="41741">MRVLMLSTPVSTHAQPLVPLAWALRSAGHEVLFAGQPDVTGTVRSAGLSTVTMGEWFHADEILRATLPEGKRLIETRGRPTPEEVVGSTRVWMSHTRYVLPDYLDFARVFRPDLVVSDMLEFGAPIVAGVLGVPAVQHRWGVDPYTAGAYPAARLALQGVCRRLGLEGLPDPAVLLDPCPPVLQLPDALPGTPVRYVPSNGSGPVPSWLRADRRSPGKRRVAVSLGVRTLELGGIPHVRRLLRAFDGLGDVEALATIDEAYRERVGPVPSNVRLIDPTPLHLFLRTCDAMVHHGGAGTALTATAFGLPQLVLPQLTDMFDAGDRIAAAGAGITFDDAAAQDDPERLREALTALLDEPGYAKAAAELSREMRRLPAPPQIVTDLERLVG</sequence>
<protein>
    <submittedName>
        <fullName evidence="6">DUF1205 domain-containing protein</fullName>
    </submittedName>
</protein>
<keyword evidence="2" id="KW-0328">Glycosyltransferase</keyword>
<accession>A0ABU2XQX5</accession>
<evidence type="ECO:0000256" key="3">
    <source>
        <dbReference type="ARBA" id="ARBA00022679"/>
    </source>
</evidence>
<dbReference type="InterPro" id="IPR010610">
    <property type="entry name" value="EryCIII-like_C"/>
</dbReference>
<evidence type="ECO:0000259" key="5">
    <source>
        <dbReference type="Pfam" id="PF21036"/>
    </source>
</evidence>
<comment type="caution">
    <text evidence="6">The sequence shown here is derived from an EMBL/GenBank/DDBJ whole genome shotgun (WGS) entry which is preliminary data.</text>
</comment>
<dbReference type="Gene3D" id="3.40.50.2000">
    <property type="entry name" value="Glycogen Phosphorylase B"/>
    <property type="match status" value="2"/>
</dbReference>
<feature type="domain" description="Erythromycin biosynthesis protein CIII-like N-terminal" evidence="5">
    <location>
        <begin position="22"/>
        <end position="226"/>
    </location>
</feature>
<evidence type="ECO:0000313" key="6">
    <source>
        <dbReference type="EMBL" id="MDT0547465.1"/>
    </source>
</evidence>
<dbReference type="SUPFAM" id="SSF53756">
    <property type="entry name" value="UDP-Glycosyltransferase/glycogen phosphorylase"/>
    <property type="match status" value="1"/>
</dbReference>
<dbReference type="PANTHER" id="PTHR48050">
    <property type="entry name" value="STEROL 3-BETA-GLUCOSYLTRANSFERASE"/>
    <property type="match status" value="1"/>
</dbReference>
<feature type="domain" description="Erythromycin biosynthesis protein CIII-like C-terminal" evidence="4">
    <location>
        <begin position="250"/>
        <end position="386"/>
    </location>
</feature>
<dbReference type="InterPro" id="IPR002213">
    <property type="entry name" value="UDP_glucos_trans"/>
</dbReference>
<dbReference type="Pfam" id="PF06722">
    <property type="entry name" value="EryCIII-like_C"/>
    <property type="match status" value="1"/>
</dbReference>
<dbReference type="Pfam" id="PF21036">
    <property type="entry name" value="EryCIII-like_N"/>
    <property type="match status" value="1"/>
</dbReference>
<evidence type="ECO:0000256" key="2">
    <source>
        <dbReference type="ARBA" id="ARBA00022676"/>
    </source>
</evidence>
<evidence type="ECO:0000256" key="1">
    <source>
        <dbReference type="ARBA" id="ARBA00006962"/>
    </source>
</evidence>
<dbReference type="EMBL" id="JAVRFD010000019">
    <property type="protein sequence ID" value="MDT0547465.1"/>
    <property type="molecule type" value="Genomic_DNA"/>
</dbReference>
<dbReference type="Proteomes" id="UP001180754">
    <property type="component" value="Unassembled WGS sequence"/>
</dbReference>
<dbReference type="RefSeq" id="WP_311727982.1">
    <property type="nucleotide sequence ID" value="NZ_JAVRFD010000019.1"/>
</dbReference>
<name>A0ABU2XQX5_9ACTN</name>
<organism evidence="6 7">
    <name type="scientific">Streptomyces lonegramiae</name>
    <dbReference type="NCBI Taxonomy" id="3075524"/>
    <lineage>
        <taxon>Bacteria</taxon>
        <taxon>Bacillati</taxon>
        <taxon>Actinomycetota</taxon>
        <taxon>Actinomycetes</taxon>
        <taxon>Kitasatosporales</taxon>
        <taxon>Streptomycetaceae</taxon>
        <taxon>Streptomyces</taxon>
    </lineage>
</organism>
<comment type="similarity">
    <text evidence="1">Belongs to the glycosyltransferase 28 family.</text>
</comment>
<keyword evidence="7" id="KW-1185">Reference proteome</keyword>
<dbReference type="InterPro" id="IPR048284">
    <property type="entry name" value="EryCIII-like_N"/>
</dbReference>